<name>A0A0K6HTX9_9BURK</name>
<sequence length="172" mass="17983">MSSSLFRAAAVGIACGLWMSAGAASAAENGRVSPQGSPDGPARGMYLLRITGCNDCHTPGYAESGGSTPGSAWLTGNPVGFSGPWGTTYAANLRLALARMSEAQWLQRARQPMRPPMPWFALRDMSDDDLRAILAAVRQLGPAGQAAPAFVPPDQHAQGLVIHFVPQPAAAR</sequence>
<evidence type="ECO:0000313" key="2">
    <source>
        <dbReference type="EMBL" id="CUA94482.1"/>
    </source>
</evidence>
<dbReference type="STRING" id="339866.GCA_001418255_00628"/>
<dbReference type="InterPro" id="IPR036909">
    <property type="entry name" value="Cyt_c-like_dom_sf"/>
</dbReference>
<feature type="signal peptide" evidence="1">
    <location>
        <begin position="1"/>
        <end position="26"/>
    </location>
</feature>
<dbReference type="GO" id="GO:0009055">
    <property type="term" value="F:electron transfer activity"/>
    <property type="evidence" value="ECO:0007669"/>
    <property type="project" value="InterPro"/>
</dbReference>
<dbReference type="SUPFAM" id="SSF46626">
    <property type="entry name" value="Cytochrome c"/>
    <property type="match status" value="1"/>
</dbReference>
<protein>
    <submittedName>
        <fullName evidence="2">Cytochrome c</fullName>
    </submittedName>
</protein>
<organism evidence="2 3">
    <name type="scientific">Thiomonas bhubaneswarensis</name>
    <dbReference type="NCBI Taxonomy" id="339866"/>
    <lineage>
        <taxon>Bacteria</taxon>
        <taxon>Pseudomonadati</taxon>
        <taxon>Pseudomonadota</taxon>
        <taxon>Betaproteobacteria</taxon>
        <taxon>Burkholderiales</taxon>
        <taxon>Thiomonas</taxon>
    </lineage>
</organism>
<dbReference type="RefSeq" id="WP_055449576.1">
    <property type="nucleotide sequence ID" value="NZ_CYHF01000002.1"/>
</dbReference>
<reference evidence="3" key="1">
    <citation type="submission" date="2015-08" db="EMBL/GenBank/DDBJ databases">
        <authorList>
            <person name="Varghese N."/>
        </authorList>
    </citation>
    <scope>NUCLEOTIDE SEQUENCE [LARGE SCALE GENOMIC DNA]</scope>
    <source>
        <strain evidence="3">DSM 18181</strain>
    </source>
</reference>
<evidence type="ECO:0000256" key="1">
    <source>
        <dbReference type="SAM" id="SignalP"/>
    </source>
</evidence>
<dbReference type="GO" id="GO:0020037">
    <property type="term" value="F:heme binding"/>
    <property type="evidence" value="ECO:0007669"/>
    <property type="project" value="InterPro"/>
</dbReference>
<accession>A0A0K6HTX9</accession>
<dbReference type="Gene3D" id="1.10.760.10">
    <property type="entry name" value="Cytochrome c-like domain"/>
    <property type="match status" value="1"/>
</dbReference>
<evidence type="ECO:0000313" key="3">
    <source>
        <dbReference type="Proteomes" id="UP000183649"/>
    </source>
</evidence>
<dbReference type="Proteomes" id="UP000183649">
    <property type="component" value="Unassembled WGS sequence"/>
</dbReference>
<dbReference type="AlphaFoldDB" id="A0A0K6HTX9"/>
<feature type="chain" id="PRO_5005504801" evidence="1">
    <location>
        <begin position="27"/>
        <end position="172"/>
    </location>
</feature>
<proteinExistence type="predicted"/>
<dbReference type="OrthoDB" id="9811281at2"/>
<gene>
    <name evidence="2" type="ORF">Ga0061069_102104</name>
</gene>
<keyword evidence="3" id="KW-1185">Reference proteome</keyword>
<dbReference type="EMBL" id="CYHF01000002">
    <property type="protein sequence ID" value="CUA94482.1"/>
    <property type="molecule type" value="Genomic_DNA"/>
</dbReference>
<keyword evidence="1" id="KW-0732">Signal</keyword>